<dbReference type="GO" id="GO:0008615">
    <property type="term" value="P:pyridoxine biosynthetic process"/>
    <property type="evidence" value="ECO:0007669"/>
    <property type="project" value="InterPro"/>
</dbReference>
<evidence type="ECO:0000259" key="6">
    <source>
        <dbReference type="Pfam" id="PF01243"/>
    </source>
</evidence>
<dbReference type="AlphaFoldDB" id="A0A1I5BKP1"/>
<feature type="binding site" evidence="5">
    <location>
        <position position="191"/>
    </location>
    <ligand>
        <name>FMN</name>
        <dbReference type="ChEBI" id="CHEBI:58210"/>
    </ligand>
</feature>
<protein>
    <submittedName>
        <fullName evidence="8">Pyridoxamine 5'-phosphate oxidase</fullName>
    </submittedName>
</protein>
<dbReference type="InterPro" id="IPR012349">
    <property type="entry name" value="Split_barrel_FMN-bd"/>
</dbReference>
<dbReference type="InterPro" id="IPR000659">
    <property type="entry name" value="Pyridox_Oxase"/>
</dbReference>
<evidence type="ECO:0000256" key="2">
    <source>
        <dbReference type="ARBA" id="ARBA00022630"/>
    </source>
</evidence>
<feature type="binding site" evidence="5">
    <location>
        <position position="111"/>
    </location>
    <ligand>
        <name>FMN</name>
        <dbReference type="ChEBI" id="CHEBI:58210"/>
    </ligand>
</feature>
<sequence>MSHLLPSLLRSLPSFPDDLPSFAVSEAPEDPVNLFADWLSQAVGAGVLAPHAMTLSTSGPDGVVTARTLVLKDIDERGWVFASRDDGAKARDLGANPFAALTFFWPALGRQVRVTGPVRKLPRADGEADFLSRPEESRAAAFVGHQSEPLGSLDEFAAAYVDSVARLATNPSLVARSWNTWAVAADSVEFWQASPDRAHTRLRYRLHGRTWDRGLLWP</sequence>
<dbReference type="Gene3D" id="2.30.110.10">
    <property type="entry name" value="Electron Transport, Fmn-binding Protein, Chain A"/>
    <property type="match status" value="1"/>
</dbReference>
<dbReference type="NCBIfam" id="NF004231">
    <property type="entry name" value="PRK05679.1"/>
    <property type="match status" value="1"/>
</dbReference>
<accession>A0A1I5BKP1</accession>
<keyword evidence="2" id="KW-0285">Flavoprotein</keyword>
<dbReference type="Proteomes" id="UP000198867">
    <property type="component" value="Unassembled WGS sequence"/>
</dbReference>
<dbReference type="SUPFAM" id="SSF50475">
    <property type="entry name" value="FMN-binding split barrel"/>
    <property type="match status" value="1"/>
</dbReference>
<dbReference type="PIRSF" id="PIRSF000190">
    <property type="entry name" value="Pyd_amn-ph_oxd"/>
    <property type="match status" value="1"/>
</dbReference>
<comment type="cofactor">
    <cofactor evidence="5">
        <name>FMN</name>
        <dbReference type="ChEBI" id="CHEBI:58210"/>
    </cofactor>
    <text evidence="5">Binds 1 FMN per subunit.</text>
</comment>
<dbReference type="InterPro" id="IPR019576">
    <property type="entry name" value="Pyridoxamine_oxidase_dimer_C"/>
</dbReference>
<name>A0A1I5BKP1_9MICO</name>
<dbReference type="OrthoDB" id="9780392at2"/>
<evidence type="ECO:0000256" key="3">
    <source>
        <dbReference type="ARBA" id="ARBA00022643"/>
    </source>
</evidence>
<evidence type="ECO:0000313" key="8">
    <source>
        <dbReference type="EMBL" id="SFN75237.1"/>
    </source>
</evidence>
<evidence type="ECO:0000256" key="4">
    <source>
        <dbReference type="ARBA" id="ARBA00023002"/>
    </source>
</evidence>
<dbReference type="InterPro" id="IPR011576">
    <property type="entry name" value="Pyridox_Oxase_N"/>
</dbReference>
<dbReference type="STRING" id="995034.SAMN05216219_1942"/>
<dbReference type="PANTHER" id="PTHR10851">
    <property type="entry name" value="PYRIDOXINE-5-PHOSPHATE OXIDASE"/>
    <property type="match status" value="1"/>
</dbReference>
<dbReference type="RefSeq" id="WP_090710913.1">
    <property type="nucleotide sequence ID" value="NZ_FOVM01000005.1"/>
</dbReference>
<dbReference type="Pfam" id="PF01243">
    <property type="entry name" value="PNPOx_N"/>
    <property type="match status" value="1"/>
</dbReference>
<evidence type="ECO:0000259" key="7">
    <source>
        <dbReference type="Pfam" id="PF10590"/>
    </source>
</evidence>
<dbReference type="GO" id="GO:0004733">
    <property type="term" value="F:pyridoxamine phosphate oxidase activity"/>
    <property type="evidence" value="ECO:0007669"/>
    <property type="project" value="InterPro"/>
</dbReference>
<feature type="domain" description="Pyridoxine 5'-phosphate oxidase dimerisation C-terminal" evidence="7">
    <location>
        <begin position="178"/>
        <end position="218"/>
    </location>
</feature>
<keyword evidence="9" id="KW-1185">Reference proteome</keyword>
<keyword evidence="4" id="KW-0560">Oxidoreductase</keyword>
<organism evidence="8 9">
    <name type="scientific">Mycetocola miduiensis</name>
    <dbReference type="NCBI Taxonomy" id="995034"/>
    <lineage>
        <taxon>Bacteria</taxon>
        <taxon>Bacillati</taxon>
        <taxon>Actinomycetota</taxon>
        <taxon>Actinomycetes</taxon>
        <taxon>Micrococcales</taxon>
        <taxon>Microbacteriaceae</taxon>
        <taxon>Mycetocola</taxon>
    </lineage>
</organism>
<evidence type="ECO:0000256" key="5">
    <source>
        <dbReference type="PIRSR" id="PIRSR000190-2"/>
    </source>
</evidence>
<feature type="binding site" evidence="5">
    <location>
        <position position="201"/>
    </location>
    <ligand>
        <name>FMN</name>
        <dbReference type="ChEBI" id="CHEBI:58210"/>
    </ligand>
</feature>
<evidence type="ECO:0000256" key="1">
    <source>
        <dbReference type="ARBA" id="ARBA00007301"/>
    </source>
</evidence>
<dbReference type="GO" id="GO:0010181">
    <property type="term" value="F:FMN binding"/>
    <property type="evidence" value="ECO:0007669"/>
    <property type="project" value="InterPro"/>
</dbReference>
<dbReference type="EMBL" id="FOVM01000005">
    <property type="protein sequence ID" value="SFN75237.1"/>
    <property type="molecule type" value="Genomic_DNA"/>
</dbReference>
<evidence type="ECO:0000313" key="9">
    <source>
        <dbReference type="Proteomes" id="UP000198867"/>
    </source>
</evidence>
<dbReference type="Pfam" id="PF10590">
    <property type="entry name" value="PNP_phzG_C"/>
    <property type="match status" value="1"/>
</dbReference>
<feature type="binding site" evidence="5">
    <location>
        <begin position="146"/>
        <end position="147"/>
    </location>
    <ligand>
        <name>FMN</name>
        <dbReference type="ChEBI" id="CHEBI:58210"/>
    </ligand>
</feature>
<dbReference type="PANTHER" id="PTHR10851:SF0">
    <property type="entry name" value="PYRIDOXINE-5'-PHOSPHATE OXIDASE"/>
    <property type="match status" value="1"/>
</dbReference>
<proteinExistence type="inferred from homology"/>
<feature type="binding site" evidence="5">
    <location>
        <position position="89"/>
    </location>
    <ligand>
        <name>FMN</name>
        <dbReference type="ChEBI" id="CHEBI:58210"/>
    </ligand>
</feature>
<keyword evidence="3 5" id="KW-0288">FMN</keyword>
<reference evidence="9" key="1">
    <citation type="submission" date="2016-10" db="EMBL/GenBank/DDBJ databases">
        <authorList>
            <person name="Varghese N."/>
            <person name="Submissions S."/>
        </authorList>
    </citation>
    <scope>NUCLEOTIDE SEQUENCE [LARGE SCALE GENOMIC DNA]</scope>
    <source>
        <strain evidence="9">CGMCC 1.11101</strain>
    </source>
</reference>
<feature type="domain" description="Pyridoxamine 5'-phosphate oxidase N-terminal" evidence="6">
    <location>
        <begin position="42"/>
        <end position="156"/>
    </location>
</feature>
<gene>
    <name evidence="8" type="ORF">SAMN05216219_1942</name>
</gene>
<comment type="similarity">
    <text evidence="1">Belongs to the pyridoxamine 5'-phosphate oxidase family.</text>
</comment>
<feature type="binding site" evidence="5">
    <location>
        <begin position="67"/>
        <end position="72"/>
    </location>
    <ligand>
        <name>FMN</name>
        <dbReference type="ChEBI" id="CHEBI:58210"/>
    </ligand>
</feature>